<dbReference type="InterPro" id="IPR039421">
    <property type="entry name" value="Type_1_exporter"/>
</dbReference>
<feature type="transmembrane region" description="Helical" evidence="9">
    <location>
        <begin position="151"/>
        <end position="170"/>
    </location>
</feature>
<dbReference type="SUPFAM" id="SSF52540">
    <property type="entry name" value="P-loop containing nucleoside triphosphate hydrolases"/>
    <property type="match status" value="1"/>
</dbReference>
<dbReference type="Proteomes" id="UP000323632">
    <property type="component" value="Unassembled WGS sequence"/>
</dbReference>
<evidence type="ECO:0000256" key="2">
    <source>
        <dbReference type="ARBA" id="ARBA00022448"/>
    </source>
</evidence>
<dbReference type="CDD" id="cd18541">
    <property type="entry name" value="ABC_6TM_TmrB_like"/>
    <property type="match status" value="1"/>
</dbReference>
<keyword evidence="5" id="KW-0547">Nucleotide-binding</keyword>
<dbReference type="InterPro" id="IPR003439">
    <property type="entry name" value="ABC_transporter-like_ATP-bd"/>
</dbReference>
<dbReference type="Pfam" id="PF00005">
    <property type="entry name" value="ABC_tran"/>
    <property type="match status" value="1"/>
</dbReference>
<dbReference type="PROSITE" id="PS00211">
    <property type="entry name" value="ABC_TRANSPORTER_1"/>
    <property type="match status" value="1"/>
</dbReference>
<dbReference type="SUPFAM" id="SSF90123">
    <property type="entry name" value="ABC transporter transmembrane region"/>
    <property type="match status" value="1"/>
</dbReference>
<reference evidence="12 13" key="1">
    <citation type="submission" date="2019-09" db="EMBL/GenBank/DDBJ databases">
        <title>Genome sequence and assembly of Taibaiella sp.</title>
        <authorList>
            <person name="Chhetri G."/>
        </authorList>
    </citation>
    <scope>NUCLEOTIDE SEQUENCE [LARGE SCALE GENOMIC DNA]</scope>
    <source>
        <strain evidence="12 13">KVB11</strain>
    </source>
</reference>
<feature type="domain" description="ABC transmembrane type-1" evidence="11">
    <location>
        <begin position="21"/>
        <end position="319"/>
    </location>
</feature>
<dbReference type="PANTHER" id="PTHR43394:SF1">
    <property type="entry name" value="ATP-BINDING CASSETTE SUB-FAMILY B MEMBER 10, MITOCHONDRIAL"/>
    <property type="match status" value="1"/>
</dbReference>
<protein>
    <submittedName>
        <fullName evidence="12">ABC transporter ATP-binding protein</fullName>
    </submittedName>
</protein>
<dbReference type="FunFam" id="3.40.50.300:FF:000221">
    <property type="entry name" value="Multidrug ABC transporter ATP-binding protein"/>
    <property type="match status" value="1"/>
</dbReference>
<evidence type="ECO:0000256" key="1">
    <source>
        <dbReference type="ARBA" id="ARBA00004651"/>
    </source>
</evidence>
<accession>A0A5M6CP52</accession>
<feature type="transmembrane region" description="Helical" evidence="9">
    <location>
        <begin position="176"/>
        <end position="194"/>
    </location>
</feature>
<dbReference type="InterPro" id="IPR017871">
    <property type="entry name" value="ABC_transporter-like_CS"/>
</dbReference>
<dbReference type="InterPro" id="IPR036640">
    <property type="entry name" value="ABC1_TM_sf"/>
</dbReference>
<keyword evidence="3" id="KW-1003">Cell membrane</keyword>
<dbReference type="GO" id="GO:0015421">
    <property type="term" value="F:ABC-type oligopeptide transporter activity"/>
    <property type="evidence" value="ECO:0007669"/>
    <property type="project" value="TreeGrafter"/>
</dbReference>
<evidence type="ECO:0000313" key="12">
    <source>
        <dbReference type="EMBL" id="KAA5536924.1"/>
    </source>
</evidence>
<dbReference type="SMART" id="SM00382">
    <property type="entry name" value="AAA"/>
    <property type="match status" value="1"/>
</dbReference>
<dbReference type="Pfam" id="PF00664">
    <property type="entry name" value="ABC_membrane"/>
    <property type="match status" value="1"/>
</dbReference>
<keyword evidence="8 9" id="KW-0472">Membrane</keyword>
<dbReference type="RefSeq" id="WP_150031501.1">
    <property type="nucleotide sequence ID" value="NZ_VWSH01000001.1"/>
</dbReference>
<evidence type="ECO:0000256" key="9">
    <source>
        <dbReference type="SAM" id="Phobius"/>
    </source>
</evidence>
<comment type="subcellular location">
    <subcellularLocation>
        <location evidence="1">Cell membrane</location>
        <topology evidence="1">Multi-pass membrane protein</topology>
    </subcellularLocation>
</comment>
<keyword evidence="2" id="KW-0813">Transport</keyword>
<dbReference type="EMBL" id="VWSH01000001">
    <property type="protein sequence ID" value="KAA5536924.1"/>
    <property type="molecule type" value="Genomic_DNA"/>
</dbReference>
<proteinExistence type="predicted"/>
<dbReference type="GO" id="GO:0005886">
    <property type="term" value="C:plasma membrane"/>
    <property type="evidence" value="ECO:0007669"/>
    <property type="project" value="UniProtKB-SubCell"/>
</dbReference>
<evidence type="ECO:0000256" key="8">
    <source>
        <dbReference type="ARBA" id="ARBA00023136"/>
    </source>
</evidence>
<evidence type="ECO:0000259" key="10">
    <source>
        <dbReference type="PROSITE" id="PS50893"/>
    </source>
</evidence>
<evidence type="ECO:0000313" key="13">
    <source>
        <dbReference type="Proteomes" id="UP000323632"/>
    </source>
</evidence>
<dbReference type="PANTHER" id="PTHR43394">
    <property type="entry name" value="ATP-DEPENDENT PERMEASE MDL1, MITOCHONDRIAL"/>
    <property type="match status" value="1"/>
</dbReference>
<dbReference type="GO" id="GO:0016887">
    <property type="term" value="F:ATP hydrolysis activity"/>
    <property type="evidence" value="ECO:0007669"/>
    <property type="project" value="InterPro"/>
</dbReference>
<dbReference type="PROSITE" id="PS50893">
    <property type="entry name" value="ABC_TRANSPORTER_2"/>
    <property type="match status" value="1"/>
</dbReference>
<sequence>MQHLSVLNKYFVKYRWRLLSGLLFVILANVFAVLSPQIVRETLDQVYQNISTYHLLANTPEAAALRSKVMHLVMIAGMYLLAYALLRGIFMFFMRQTIIVMSRHIEYDQKNEIYDQYQKLSTSFYKSNATGDLMSRISEDVSRVRMYTGPAIMYIINLVALICLCLWKMISVSPSMTFYVVAPLPFLAFSIFYVNKIVNRKGEKIQAELSALTSQAQESYSGIRVIKSFVRELNSIKLFSIVSQSYRKSTINLSLTESIYFPSMNLFIGLSMLLTVLVGGMQAIDGSITPGNIAEFVIYINMLMFPISAIGWTANMIQRASVSQRRINEFLDAKPEIVNSPDAVTKELKGKVEFRDVTFIYPHTGIVALKNFSLLIQPGEQIAVIGKTGSGKSTLVHLLLRMYDVTEGEILVDDLPIKKWDLSGLRHQMSYVPQDVFLFSDSIANNISMGHPDRNHDLIQEAARMAHIDKEVRELPQGYETITGERGVMLSGGQKQRISLARAIIKNPALLILDESLSAVDATTEQAIQQNLGKIHHKKTAIVITHRIFKSWNFDKIIVLEDGQILEAGNHDELMGKNGQYAKLFNYQTLSDE</sequence>
<evidence type="ECO:0000256" key="4">
    <source>
        <dbReference type="ARBA" id="ARBA00022692"/>
    </source>
</evidence>
<organism evidence="12 13">
    <name type="scientific">Taibaiella lutea</name>
    <dbReference type="NCBI Taxonomy" id="2608001"/>
    <lineage>
        <taxon>Bacteria</taxon>
        <taxon>Pseudomonadati</taxon>
        <taxon>Bacteroidota</taxon>
        <taxon>Chitinophagia</taxon>
        <taxon>Chitinophagales</taxon>
        <taxon>Chitinophagaceae</taxon>
        <taxon>Taibaiella</taxon>
    </lineage>
</organism>
<keyword evidence="13" id="KW-1185">Reference proteome</keyword>
<keyword evidence="7 9" id="KW-1133">Transmembrane helix</keyword>
<feature type="transmembrane region" description="Helical" evidence="9">
    <location>
        <begin position="296"/>
        <end position="317"/>
    </location>
</feature>
<dbReference type="AlphaFoldDB" id="A0A5M6CP52"/>
<evidence type="ECO:0000256" key="6">
    <source>
        <dbReference type="ARBA" id="ARBA00022840"/>
    </source>
</evidence>
<evidence type="ECO:0000256" key="3">
    <source>
        <dbReference type="ARBA" id="ARBA00022475"/>
    </source>
</evidence>
<dbReference type="PROSITE" id="PS50929">
    <property type="entry name" value="ABC_TM1F"/>
    <property type="match status" value="1"/>
</dbReference>
<evidence type="ECO:0000256" key="5">
    <source>
        <dbReference type="ARBA" id="ARBA00022741"/>
    </source>
</evidence>
<dbReference type="GO" id="GO:0005524">
    <property type="term" value="F:ATP binding"/>
    <property type="evidence" value="ECO:0007669"/>
    <property type="project" value="UniProtKB-KW"/>
</dbReference>
<dbReference type="Gene3D" id="1.20.1560.10">
    <property type="entry name" value="ABC transporter type 1, transmembrane domain"/>
    <property type="match status" value="1"/>
</dbReference>
<name>A0A5M6CP52_9BACT</name>
<evidence type="ECO:0000256" key="7">
    <source>
        <dbReference type="ARBA" id="ARBA00022989"/>
    </source>
</evidence>
<keyword evidence="6 12" id="KW-0067">ATP-binding</keyword>
<evidence type="ECO:0000259" key="11">
    <source>
        <dbReference type="PROSITE" id="PS50929"/>
    </source>
</evidence>
<feature type="transmembrane region" description="Helical" evidence="9">
    <location>
        <begin position="264"/>
        <end position="284"/>
    </location>
</feature>
<feature type="transmembrane region" description="Helical" evidence="9">
    <location>
        <begin position="69"/>
        <end position="93"/>
    </location>
</feature>
<dbReference type="InterPro" id="IPR011527">
    <property type="entry name" value="ABC1_TM_dom"/>
</dbReference>
<dbReference type="InterPro" id="IPR027417">
    <property type="entry name" value="P-loop_NTPase"/>
</dbReference>
<gene>
    <name evidence="12" type="ORF">F0919_04425</name>
</gene>
<dbReference type="Gene3D" id="3.40.50.300">
    <property type="entry name" value="P-loop containing nucleotide triphosphate hydrolases"/>
    <property type="match status" value="1"/>
</dbReference>
<comment type="caution">
    <text evidence="12">The sequence shown here is derived from an EMBL/GenBank/DDBJ whole genome shotgun (WGS) entry which is preliminary data.</text>
</comment>
<dbReference type="InterPro" id="IPR003593">
    <property type="entry name" value="AAA+_ATPase"/>
</dbReference>
<keyword evidence="4 9" id="KW-0812">Transmembrane</keyword>
<feature type="domain" description="ABC transporter" evidence="10">
    <location>
        <begin position="352"/>
        <end position="587"/>
    </location>
</feature>